<gene>
    <name evidence="1" type="ORF">BN580_00450</name>
</gene>
<protein>
    <recommendedName>
        <fullName evidence="3">Antirestriction protein ArdA</fullName>
    </recommendedName>
</protein>
<dbReference type="Pfam" id="PF07275">
    <property type="entry name" value="ArdA"/>
    <property type="match status" value="1"/>
</dbReference>
<comment type="caution">
    <text evidence="1">The sequence shown here is derived from an EMBL/GenBank/DDBJ whole genome shotgun (WGS) entry which is preliminary data.</text>
</comment>
<evidence type="ECO:0000313" key="1">
    <source>
        <dbReference type="EMBL" id="CDC77465.1"/>
    </source>
</evidence>
<dbReference type="STRING" id="1263015.BN580_00450"/>
<accession>R6TZ54</accession>
<evidence type="ECO:0000313" key="2">
    <source>
        <dbReference type="Proteomes" id="UP000017938"/>
    </source>
</evidence>
<evidence type="ECO:0008006" key="3">
    <source>
        <dbReference type="Google" id="ProtNLM"/>
    </source>
</evidence>
<proteinExistence type="predicted"/>
<dbReference type="AlphaFoldDB" id="R6TZ54"/>
<dbReference type="InterPro" id="IPR009899">
    <property type="entry name" value="ArdA"/>
</dbReference>
<name>R6TZ54_9BACT</name>
<dbReference type="InterPro" id="IPR041893">
    <property type="entry name" value="ArdA_dom3"/>
</dbReference>
<dbReference type="Proteomes" id="UP000017938">
    <property type="component" value="Unassembled WGS sequence"/>
</dbReference>
<reference evidence="1" key="1">
    <citation type="submission" date="2012-11" db="EMBL/GenBank/DDBJ databases">
        <title>Dependencies among metagenomic species, viruses, plasmids and units of genetic variation.</title>
        <authorList>
            <person name="Nielsen H.B."/>
            <person name="Almeida M."/>
            <person name="Juncker A.S."/>
            <person name="Rasmussen S."/>
            <person name="Li J."/>
            <person name="Sunagawa S."/>
            <person name="Plichta D."/>
            <person name="Gautier L."/>
            <person name="Le Chatelier E."/>
            <person name="Peletier E."/>
            <person name="Bonde I."/>
            <person name="Nielsen T."/>
            <person name="Manichanh C."/>
            <person name="Arumugam M."/>
            <person name="Batto J."/>
            <person name="Santos M.B.Q.D."/>
            <person name="Blom N."/>
            <person name="Borruel N."/>
            <person name="Burgdorf K.S."/>
            <person name="Boumezbeur F."/>
            <person name="Casellas F."/>
            <person name="Dore J."/>
            <person name="Guarner F."/>
            <person name="Hansen T."/>
            <person name="Hildebrand F."/>
            <person name="Kaas R.S."/>
            <person name="Kennedy S."/>
            <person name="Kristiansen K."/>
            <person name="Kultima J.R."/>
            <person name="Leonard P."/>
            <person name="Levenez F."/>
            <person name="Lund O."/>
            <person name="Moumen B."/>
            <person name="Le Paslier D."/>
            <person name="Pons N."/>
            <person name="Pedersen O."/>
            <person name="Prifti E."/>
            <person name="Qin J."/>
            <person name="Raes J."/>
            <person name="Tap J."/>
            <person name="Tims S."/>
            <person name="Ussery D.W."/>
            <person name="Yamada T."/>
            <person name="MetaHit consortium"/>
            <person name="Renault P."/>
            <person name="Sicheritz-Ponten T."/>
            <person name="Bork P."/>
            <person name="Wang J."/>
            <person name="Brunak S."/>
            <person name="Ehrlich S.D."/>
        </authorList>
    </citation>
    <scope>NUCLEOTIDE SEQUENCE [LARGE SCALE GENOMIC DNA]</scope>
</reference>
<dbReference type="EMBL" id="CBFW010000436">
    <property type="protein sequence ID" value="CDC77465.1"/>
    <property type="molecule type" value="Genomic_DNA"/>
</dbReference>
<sequence>MIVTIERNGKTAELKMPCSEMTMIKAQEKCNVYDITDTAFHVVDIEACFPETRRLIGGVYDLDHLNLLARVADGLCVGEDDQYQAGVYIGNVNDLPGMINTMMNHSRFSIAKPDMTLKQIGEDHYMNVHGGYPMGSISDEEFEKMGEDLLKTEGYDTPYGKAFINESPEQTFFDGKHIPAYYDKPNMVFGVFLQANGAEEFLQLPEPNSAITKAMKRLGVSDASECTIQCDYINSVTDSLTKYLDNCADRNIFDLNRLSAALILMSEDDENKFYRALDFVQHRMNIDTVEMLADIAQHNSDFVFGPGCDDEYDYGHYLIEDSGRYDYDENLADYYDYAGLGADTARMEHGLFICGDYVGIAEDSELNELLGLNGQGMGGME</sequence>
<dbReference type="Gene3D" id="1.10.10.1190">
    <property type="entry name" value="Antirestriction protein ArdA, domain 3"/>
    <property type="match status" value="1"/>
</dbReference>
<organism evidence="1 2">
    <name type="scientific">Candidatus Colimorpha enterica</name>
    <dbReference type="NCBI Taxonomy" id="3083063"/>
    <lineage>
        <taxon>Bacteria</taxon>
        <taxon>Pseudomonadati</taxon>
        <taxon>Bacteroidota</taxon>
        <taxon>Bacteroidia</taxon>
        <taxon>Bacteroidales</taxon>
        <taxon>Candidatus Colimorpha</taxon>
    </lineage>
</organism>